<dbReference type="InterPro" id="IPR015421">
    <property type="entry name" value="PyrdxlP-dep_Trfase_major"/>
</dbReference>
<evidence type="ECO:0000313" key="3">
    <source>
        <dbReference type="EMBL" id="GLS19476.1"/>
    </source>
</evidence>
<comment type="similarity">
    <text evidence="1 2">Belongs to the DegT/DnrJ/EryC1 family.</text>
</comment>
<keyword evidence="3" id="KW-0808">Transferase</keyword>
<keyword evidence="3" id="KW-0032">Aminotransferase</keyword>
<dbReference type="PANTHER" id="PTHR30244">
    <property type="entry name" value="TRANSAMINASE"/>
    <property type="match status" value="1"/>
</dbReference>
<dbReference type="CDD" id="cd00616">
    <property type="entry name" value="AHBA_syn"/>
    <property type="match status" value="1"/>
</dbReference>
<gene>
    <name evidence="3" type="ORF">GCM10007874_24930</name>
</gene>
<proteinExistence type="inferred from homology"/>
<dbReference type="Proteomes" id="UP001156882">
    <property type="component" value="Unassembled WGS sequence"/>
</dbReference>
<dbReference type="Gene3D" id="3.90.1150.10">
    <property type="entry name" value="Aspartate Aminotransferase, domain 1"/>
    <property type="match status" value="1"/>
</dbReference>
<keyword evidence="4" id="KW-1185">Reference proteome</keyword>
<dbReference type="Pfam" id="PF01041">
    <property type="entry name" value="DegT_DnrJ_EryC1"/>
    <property type="match status" value="1"/>
</dbReference>
<evidence type="ECO:0000256" key="2">
    <source>
        <dbReference type="RuleBase" id="RU004508"/>
    </source>
</evidence>
<dbReference type="GO" id="GO:0008483">
    <property type="term" value="F:transaminase activity"/>
    <property type="evidence" value="ECO:0007669"/>
    <property type="project" value="UniProtKB-KW"/>
</dbReference>
<dbReference type="RefSeq" id="WP_284312422.1">
    <property type="nucleotide sequence ID" value="NZ_BSPC01000023.1"/>
</dbReference>
<name>A0ABQ6CMJ1_9HYPH</name>
<reference evidence="4" key="1">
    <citation type="journal article" date="2019" name="Int. J. Syst. Evol. Microbiol.">
        <title>The Global Catalogue of Microorganisms (GCM) 10K type strain sequencing project: providing services to taxonomists for standard genome sequencing and annotation.</title>
        <authorList>
            <consortium name="The Broad Institute Genomics Platform"/>
            <consortium name="The Broad Institute Genome Sequencing Center for Infectious Disease"/>
            <person name="Wu L."/>
            <person name="Ma J."/>
        </authorList>
    </citation>
    <scope>NUCLEOTIDE SEQUENCE [LARGE SCALE GENOMIC DNA]</scope>
    <source>
        <strain evidence="4">NBRC 101365</strain>
    </source>
</reference>
<dbReference type="Gene3D" id="3.40.640.10">
    <property type="entry name" value="Type I PLP-dependent aspartate aminotransferase-like (Major domain)"/>
    <property type="match status" value="1"/>
</dbReference>
<dbReference type="SUPFAM" id="SSF53383">
    <property type="entry name" value="PLP-dependent transferases"/>
    <property type="match status" value="1"/>
</dbReference>
<dbReference type="PIRSF" id="PIRSF000390">
    <property type="entry name" value="PLP_StrS"/>
    <property type="match status" value="1"/>
</dbReference>
<keyword evidence="2" id="KW-0663">Pyridoxal phosphate</keyword>
<comment type="caution">
    <text evidence="3">The sequence shown here is derived from an EMBL/GenBank/DDBJ whole genome shotgun (WGS) entry which is preliminary data.</text>
</comment>
<sequence>MIIAPERIPVAGPSITDREPELAAEAARTAWYGNHYAYNARFEKMMAEYVGVRHAVGVPHATAALHVIFAALGIGPGDEVIVPDVTWIASVAPVVYVGAEPVLVDILPDTWCIDPAAVEAAIGPKTKAILGVDLYGSMCDWDALQAIADKHGLHLIEDAAEALGSSYNGRRAGSFGRAAAFSFHGSKTVATGEGGMFVTDDADLAKRMLFLRDHGRNPGDRFFLNHEVAFKYRMNAVTAALGIAQMERIDELITHKRAIFRWYQERLGNLNGITLNAEPAGVVNSYWMVTSVFDPALGYDKFELMAAFDKRNIDTRPFFSPLSSLPAFDDRPNAKRLVKPDDRGQAIAKHSINLPSGYNMTEEKVDIVCRAMREILSVPR</sequence>
<dbReference type="InterPro" id="IPR015422">
    <property type="entry name" value="PyrdxlP-dep_Trfase_small"/>
</dbReference>
<dbReference type="EMBL" id="BSPC01000023">
    <property type="protein sequence ID" value="GLS19476.1"/>
    <property type="molecule type" value="Genomic_DNA"/>
</dbReference>
<evidence type="ECO:0000256" key="1">
    <source>
        <dbReference type="ARBA" id="ARBA00037999"/>
    </source>
</evidence>
<accession>A0ABQ6CMJ1</accession>
<organism evidence="3 4">
    <name type="scientific">Labrys miyagiensis</name>
    <dbReference type="NCBI Taxonomy" id="346912"/>
    <lineage>
        <taxon>Bacteria</taxon>
        <taxon>Pseudomonadati</taxon>
        <taxon>Pseudomonadota</taxon>
        <taxon>Alphaproteobacteria</taxon>
        <taxon>Hyphomicrobiales</taxon>
        <taxon>Xanthobacteraceae</taxon>
        <taxon>Labrys</taxon>
    </lineage>
</organism>
<protein>
    <submittedName>
        <fullName evidence="3">Glutamine--scyllo-inositol aminotransferase</fullName>
    </submittedName>
</protein>
<dbReference type="InterPro" id="IPR000653">
    <property type="entry name" value="DegT/StrS_aminotransferase"/>
</dbReference>
<dbReference type="InterPro" id="IPR015424">
    <property type="entry name" value="PyrdxlP-dep_Trfase"/>
</dbReference>
<evidence type="ECO:0000313" key="4">
    <source>
        <dbReference type="Proteomes" id="UP001156882"/>
    </source>
</evidence>
<dbReference type="PANTHER" id="PTHR30244:SF34">
    <property type="entry name" value="DTDP-4-AMINO-4,6-DIDEOXYGALACTOSE TRANSAMINASE"/>
    <property type="match status" value="1"/>
</dbReference>